<dbReference type="GO" id="GO:0016831">
    <property type="term" value="F:carboxy-lyase activity"/>
    <property type="evidence" value="ECO:0007669"/>
    <property type="project" value="UniProtKB-KW"/>
</dbReference>
<protein>
    <recommendedName>
        <fullName evidence="11">Cysteine sulfinic acid decarboxylase</fullName>
    </recommendedName>
</protein>
<dbReference type="EMBL" id="JACVVK020000260">
    <property type="protein sequence ID" value="KAK7481567.1"/>
    <property type="molecule type" value="Genomic_DNA"/>
</dbReference>
<dbReference type="Gene3D" id="3.90.1150.170">
    <property type="match status" value="1"/>
</dbReference>
<dbReference type="FunFam" id="3.40.640.10:FF:000016">
    <property type="entry name" value="Glutamate decarboxylase like 1"/>
    <property type="match status" value="1"/>
</dbReference>
<feature type="modified residue" description="N6-(pyridoxal phosphate)lysine" evidence="7">
    <location>
        <position position="293"/>
    </location>
</feature>
<organism evidence="9 10">
    <name type="scientific">Batillaria attramentaria</name>
    <dbReference type="NCBI Taxonomy" id="370345"/>
    <lineage>
        <taxon>Eukaryota</taxon>
        <taxon>Metazoa</taxon>
        <taxon>Spiralia</taxon>
        <taxon>Lophotrochozoa</taxon>
        <taxon>Mollusca</taxon>
        <taxon>Gastropoda</taxon>
        <taxon>Caenogastropoda</taxon>
        <taxon>Sorbeoconcha</taxon>
        <taxon>Cerithioidea</taxon>
        <taxon>Batillariidae</taxon>
        <taxon>Batillaria</taxon>
    </lineage>
</organism>
<proteinExistence type="inferred from homology"/>
<evidence type="ECO:0000256" key="7">
    <source>
        <dbReference type="PIRSR" id="PIRSR602129-50"/>
    </source>
</evidence>
<evidence type="ECO:0008006" key="11">
    <source>
        <dbReference type="Google" id="ProtNLM"/>
    </source>
</evidence>
<accession>A0ABD0K2F3</accession>
<comment type="cofactor">
    <cofactor evidence="1 7 8">
        <name>pyridoxal 5'-phosphate</name>
        <dbReference type="ChEBI" id="CHEBI:597326"/>
    </cofactor>
</comment>
<dbReference type="PANTHER" id="PTHR45677">
    <property type="entry name" value="GLUTAMATE DECARBOXYLASE-RELATED"/>
    <property type="match status" value="1"/>
</dbReference>
<gene>
    <name evidence="9" type="ORF">BaRGS_00027216</name>
</gene>
<evidence type="ECO:0000256" key="3">
    <source>
        <dbReference type="ARBA" id="ARBA00011738"/>
    </source>
</evidence>
<name>A0ABD0K2F3_9CAEN</name>
<comment type="similarity">
    <text evidence="2 8">Belongs to the group II decarboxylase family.</text>
</comment>
<comment type="subunit">
    <text evidence="3">Homodimer.</text>
</comment>
<keyword evidence="10" id="KW-1185">Reference proteome</keyword>
<dbReference type="PROSITE" id="PS00392">
    <property type="entry name" value="DDC_GAD_HDC_YDC"/>
    <property type="match status" value="1"/>
</dbReference>
<evidence type="ECO:0000313" key="9">
    <source>
        <dbReference type="EMBL" id="KAK7481567.1"/>
    </source>
</evidence>
<dbReference type="InterPro" id="IPR021115">
    <property type="entry name" value="Pyridoxal-P_BS"/>
</dbReference>
<dbReference type="InterPro" id="IPR015421">
    <property type="entry name" value="PyrdxlP-dep_Trfase_major"/>
</dbReference>
<keyword evidence="4" id="KW-0210">Decarboxylase</keyword>
<evidence type="ECO:0000256" key="6">
    <source>
        <dbReference type="ARBA" id="ARBA00023239"/>
    </source>
</evidence>
<dbReference type="PANTHER" id="PTHR45677:SF8">
    <property type="entry name" value="CYSTEINE SULFINIC ACID DECARBOXYLASE"/>
    <property type="match status" value="1"/>
</dbReference>
<comment type="caution">
    <text evidence="9">The sequence shown here is derived from an EMBL/GenBank/DDBJ whole genome shotgun (WGS) entry which is preliminary data.</text>
</comment>
<evidence type="ECO:0000256" key="1">
    <source>
        <dbReference type="ARBA" id="ARBA00001933"/>
    </source>
</evidence>
<evidence type="ECO:0000256" key="4">
    <source>
        <dbReference type="ARBA" id="ARBA00022793"/>
    </source>
</evidence>
<sequence length="492" mass="55048">PARHGHSFLKEIFHLLMKEAVEGGTDVNNKVVEFKHPSELMKAIDLDLNSQPASDDELLVACRQIVKYSVKTGHPHFFNQLYGGLDTHGLAGAWMTDALNTSQYTYEVAPVFTLMEKVVLGEMLRLIGFQDGDAIFCPGGSVSNMYALNLARYSRFPDVKQTGTAGLPNMCVLTSEKAHYSIKKGAALLGLGTDNVVTVKTDSVGRMCPKALDVALYDVTAQGRVPIMVNATAGTTVLGAYDPLDAIADVCTRHKVWLHVDGAWGGSVLLSDKLRHRMKGVERADSMTWNPHKMMGAPLQCAAFLTKHKTLLTECHSARAKYLFQQDKFYDVTYDTGDKSVQCGRKVDVLKLWMMWKAKGTQQFAADIDNIFNCARYLAQKVKTTEGFRIVLEEPECTNVCFWFIPPSMRGQPETQTMVRTTGKQYRPLTHSSYRWRQLIKQRMTKEGSLMVGYQPDGHWSTFFRMVISNTAVTTRNMDFVVSEIARLGEDL</sequence>
<keyword evidence="5 7" id="KW-0663">Pyridoxal phosphate</keyword>
<reference evidence="9 10" key="1">
    <citation type="journal article" date="2023" name="Sci. Data">
        <title>Genome assembly of the Korean intertidal mud-creeper Batillaria attramentaria.</title>
        <authorList>
            <person name="Patra A.K."/>
            <person name="Ho P.T."/>
            <person name="Jun S."/>
            <person name="Lee S.J."/>
            <person name="Kim Y."/>
            <person name="Won Y.J."/>
        </authorList>
    </citation>
    <scope>NUCLEOTIDE SEQUENCE [LARGE SCALE GENOMIC DNA]</scope>
    <source>
        <strain evidence="9">Wonlab-2016</strain>
    </source>
</reference>
<evidence type="ECO:0000256" key="5">
    <source>
        <dbReference type="ARBA" id="ARBA00022898"/>
    </source>
</evidence>
<feature type="non-terminal residue" evidence="9">
    <location>
        <position position="1"/>
    </location>
</feature>
<dbReference type="InterPro" id="IPR002129">
    <property type="entry name" value="PyrdxlP-dep_de-COase"/>
</dbReference>
<dbReference type="Pfam" id="PF00282">
    <property type="entry name" value="Pyridoxal_deC"/>
    <property type="match status" value="1"/>
</dbReference>
<keyword evidence="6 8" id="KW-0456">Lyase</keyword>
<dbReference type="CDD" id="cd06450">
    <property type="entry name" value="DOPA_deC_like"/>
    <property type="match status" value="1"/>
</dbReference>
<dbReference type="InterPro" id="IPR015424">
    <property type="entry name" value="PyrdxlP-dep_Trfase"/>
</dbReference>
<evidence type="ECO:0000313" key="10">
    <source>
        <dbReference type="Proteomes" id="UP001519460"/>
    </source>
</evidence>
<dbReference type="Gene3D" id="3.40.640.10">
    <property type="entry name" value="Type I PLP-dependent aspartate aminotransferase-like (Major domain)"/>
    <property type="match status" value="1"/>
</dbReference>
<evidence type="ECO:0000256" key="8">
    <source>
        <dbReference type="RuleBase" id="RU000382"/>
    </source>
</evidence>
<dbReference type="Proteomes" id="UP001519460">
    <property type="component" value="Unassembled WGS sequence"/>
</dbReference>
<dbReference type="AlphaFoldDB" id="A0ABD0K2F3"/>
<evidence type="ECO:0000256" key="2">
    <source>
        <dbReference type="ARBA" id="ARBA00009533"/>
    </source>
</evidence>
<dbReference type="SUPFAM" id="SSF53383">
    <property type="entry name" value="PLP-dependent transferases"/>
    <property type="match status" value="1"/>
</dbReference>